<comment type="similarity">
    <text evidence="5">Belongs to the IFIT family.</text>
</comment>
<keyword evidence="7" id="KW-1185">Reference proteome</keyword>
<dbReference type="InterPro" id="IPR011990">
    <property type="entry name" value="TPR-like_helical_dom_sf"/>
</dbReference>
<evidence type="ECO:0000313" key="6">
    <source>
        <dbReference type="Ensembl" id="ENSLCAP00010057815.1"/>
    </source>
</evidence>
<dbReference type="Ensembl" id="ENSLCAT00010059394.1">
    <property type="protein sequence ID" value="ENSLCAP00010057815.1"/>
    <property type="gene ID" value="ENSLCAG00010026977.1"/>
</dbReference>
<dbReference type="PANTHER" id="PTHR10271">
    <property type="entry name" value="INTERFERON-INDUCED PROTEIN WITH TETRATRICOPEPTIDE REPEATS"/>
    <property type="match status" value="1"/>
</dbReference>
<proteinExistence type="inferred from homology"/>
<evidence type="ECO:0000256" key="2">
    <source>
        <dbReference type="ARBA" id="ARBA00022737"/>
    </source>
</evidence>
<dbReference type="InParanoid" id="A0A4W6G335"/>
<keyword evidence="2" id="KW-0677">Repeat</keyword>
<dbReference type="GO" id="GO:0005829">
    <property type="term" value="C:cytosol"/>
    <property type="evidence" value="ECO:0007669"/>
    <property type="project" value="TreeGrafter"/>
</dbReference>
<dbReference type="AlphaFoldDB" id="A0A4W6G335"/>
<dbReference type="SUPFAM" id="SSF48452">
    <property type="entry name" value="TPR-like"/>
    <property type="match status" value="1"/>
</dbReference>
<evidence type="ECO:0000256" key="5">
    <source>
        <dbReference type="ARBA" id="ARBA00038336"/>
    </source>
</evidence>
<evidence type="ECO:0000256" key="3">
    <source>
        <dbReference type="ARBA" id="ARBA00022803"/>
    </source>
</evidence>
<keyword evidence="1" id="KW-0399">Innate immunity</keyword>
<organism evidence="6 7">
    <name type="scientific">Lates calcarifer</name>
    <name type="common">Barramundi</name>
    <name type="synonym">Holocentrus calcarifer</name>
    <dbReference type="NCBI Taxonomy" id="8187"/>
    <lineage>
        <taxon>Eukaryota</taxon>
        <taxon>Metazoa</taxon>
        <taxon>Chordata</taxon>
        <taxon>Craniata</taxon>
        <taxon>Vertebrata</taxon>
        <taxon>Euteleostomi</taxon>
        <taxon>Actinopterygii</taxon>
        <taxon>Neopterygii</taxon>
        <taxon>Teleostei</taxon>
        <taxon>Neoteleostei</taxon>
        <taxon>Acanthomorphata</taxon>
        <taxon>Carangaria</taxon>
        <taxon>Carangaria incertae sedis</taxon>
        <taxon>Centropomidae</taxon>
        <taxon>Lates</taxon>
    </lineage>
</organism>
<dbReference type="PANTHER" id="PTHR10271:SF29">
    <property type="entry name" value="INTERFERON-INDUCED PROTEIN WITH TETRATRICOPEPTIDE REPEATS-RELATED"/>
    <property type="match status" value="1"/>
</dbReference>
<reference evidence="6" key="3">
    <citation type="submission" date="2025-09" db="UniProtKB">
        <authorList>
            <consortium name="Ensembl"/>
        </authorList>
    </citation>
    <scope>IDENTIFICATION</scope>
</reference>
<dbReference type="FunFam" id="1.25.40.10:FF:000036">
    <property type="entry name" value="interferon-induced protein with tetratricopeptide repeats 5"/>
    <property type="match status" value="1"/>
</dbReference>
<keyword evidence="4" id="KW-0391">Immunity</keyword>
<evidence type="ECO:0000313" key="7">
    <source>
        <dbReference type="Proteomes" id="UP000314980"/>
    </source>
</evidence>
<protein>
    <submittedName>
        <fullName evidence="6">Uncharacterized protein</fullName>
    </submittedName>
</protein>
<dbReference type="Pfam" id="PF13432">
    <property type="entry name" value="TPR_16"/>
    <property type="match status" value="1"/>
</dbReference>
<dbReference type="STRING" id="8187.ENSLCAP00010057815"/>
<sequence length="386" mass="45280">RAVCLCCSDAGENLRSRLQQLQSRFTWDLKKEDLELDDLSNQLQHDIDLGLGQRGTVAHAYSYLAYIRYLQDQPEEAVSLLNQTEEKTRECFGEESERRLIVTYGDLAWLKYHTGDYQQSQAYCQRVNDILVKYPVDSSTDLHPDVYGEKGWTFLKLSKSFYPRAIECFRKALELQPDNWEWNNGYAITLYRTELDRLDDSIDLLKRVLRRSSQSAFIHHQLAMCYMRKKINLFSINPRPERDVQYWRRLSIYHLEEALRLKSTLNCLKASLALQYAEDKDRRRCSLSRAQEMFDDVLEKLEDEPASIRQSVYCYYAEFCHYHTIQKDLAVTYYTKGLEFSTKTSDGRFCIKKLMQMAERRLTNSPKDAKAHGILGGSRVTERGIL</sequence>
<keyword evidence="3" id="KW-0802">TPR repeat</keyword>
<dbReference type="Gene3D" id="1.25.40.10">
    <property type="entry name" value="Tetratricopeptide repeat domain"/>
    <property type="match status" value="2"/>
</dbReference>
<dbReference type="InterPro" id="IPR019734">
    <property type="entry name" value="TPR_rpt"/>
</dbReference>
<dbReference type="GO" id="GO:0045087">
    <property type="term" value="P:innate immune response"/>
    <property type="evidence" value="ECO:0007669"/>
    <property type="project" value="UniProtKB-KW"/>
</dbReference>
<dbReference type="Proteomes" id="UP000314980">
    <property type="component" value="Unassembled WGS sequence"/>
</dbReference>
<dbReference type="GeneTree" id="ENSGT00950000182946"/>
<name>A0A4W6G335_LATCA</name>
<dbReference type="SMART" id="SM00028">
    <property type="entry name" value="TPR"/>
    <property type="match status" value="3"/>
</dbReference>
<evidence type="ECO:0000256" key="4">
    <source>
        <dbReference type="ARBA" id="ARBA00022859"/>
    </source>
</evidence>
<accession>A0A4W6G335</accession>
<dbReference type="GO" id="GO:0051607">
    <property type="term" value="P:defense response to virus"/>
    <property type="evidence" value="ECO:0007669"/>
    <property type="project" value="TreeGrafter"/>
</dbReference>
<reference evidence="7" key="1">
    <citation type="submission" date="2015-09" db="EMBL/GenBank/DDBJ databases">
        <authorList>
            <person name="Sai Rama Sridatta P."/>
        </authorList>
    </citation>
    <scope>NUCLEOTIDE SEQUENCE [LARGE SCALE GENOMIC DNA]</scope>
</reference>
<reference evidence="6" key="2">
    <citation type="submission" date="2025-08" db="UniProtKB">
        <authorList>
            <consortium name="Ensembl"/>
        </authorList>
    </citation>
    <scope>IDENTIFICATION</scope>
</reference>
<evidence type="ECO:0000256" key="1">
    <source>
        <dbReference type="ARBA" id="ARBA00022588"/>
    </source>
</evidence>